<proteinExistence type="predicted"/>
<dbReference type="Proteomes" id="UP000236723">
    <property type="component" value="Unassembled WGS sequence"/>
</dbReference>
<organism evidence="3 4">
    <name type="scientific">Thermomonospora echinospora</name>
    <dbReference type="NCBI Taxonomy" id="1992"/>
    <lineage>
        <taxon>Bacteria</taxon>
        <taxon>Bacillati</taxon>
        <taxon>Actinomycetota</taxon>
        <taxon>Actinomycetes</taxon>
        <taxon>Streptosporangiales</taxon>
        <taxon>Thermomonosporaceae</taxon>
        <taxon>Thermomonospora</taxon>
    </lineage>
</organism>
<protein>
    <submittedName>
        <fullName evidence="3">Uncharacterized protein</fullName>
    </submittedName>
</protein>
<keyword evidence="1" id="KW-0175">Coiled coil</keyword>
<accession>A0A1H6ECP0</accession>
<sequence length="76" mass="8290">MIGPQPAGAEQRTRTDLPPVRAITRKRATGLTEEERRLLLAELAEIMAELDELQSRASEIAARVSGPESARLARPA</sequence>
<feature type="region of interest" description="Disordered" evidence="2">
    <location>
        <begin position="1"/>
        <end position="28"/>
    </location>
</feature>
<dbReference type="EMBL" id="FNVO01000050">
    <property type="protein sequence ID" value="SEG94716.1"/>
    <property type="molecule type" value="Genomic_DNA"/>
</dbReference>
<evidence type="ECO:0000256" key="1">
    <source>
        <dbReference type="SAM" id="Coils"/>
    </source>
</evidence>
<evidence type="ECO:0000313" key="3">
    <source>
        <dbReference type="EMBL" id="SEG94716.1"/>
    </source>
</evidence>
<keyword evidence="4" id="KW-1185">Reference proteome</keyword>
<feature type="coiled-coil region" evidence="1">
    <location>
        <begin position="36"/>
        <end position="63"/>
    </location>
</feature>
<evidence type="ECO:0000256" key="2">
    <source>
        <dbReference type="SAM" id="MobiDB-lite"/>
    </source>
</evidence>
<reference evidence="4" key="1">
    <citation type="submission" date="2016-10" db="EMBL/GenBank/DDBJ databases">
        <authorList>
            <person name="Varghese N."/>
            <person name="Submissions S."/>
        </authorList>
    </citation>
    <scope>NUCLEOTIDE SEQUENCE [LARGE SCALE GENOMIC DNA]</scope>
    <source>
        <strain evidence="4">DSM 43163</strain>
    </source>
</reference>
<dbReference type="AlphaFoldDB" id="A0A1H6ECP0"/>
<evidence type="ECO:0000313" key="4">
    <source>
        <dbReference type="Proteomes" id="UP000236723"/>
    </source>
</evidence>
<name>A0A1H6ECP0_9ACTN</name>
<gene>
    <name evidence="3" type="ORF">SAMN04489712_15018</name>
</gene>